<evidence type="ECO:0000313" key="3">
    <source>
        <dbReference type="EMBL" id="KEQ85157.1"/>
    </source>
</evidence>
<name>A0A074XT71_AURPU</name>
<accession>A0A074XT71</accession>
<feature type="compositionally biased region" description="Basic and acidic residues" evidence="2">
    <location>
        <begin position="51"/>
        <end position="62"/>
    </location>
</feature>
<feature type="coiled-coil region" evidence="1">
    <location>
        <begin position="980"/>
        <end position="1007"/>
    </location>
</feature>
<evidence type="ECO:0000313" key="4">
    <source>
        <dbReference type="Proteomes" id="UP000030706"/>
    </source>
</evidence>
<evidence type="ECO:0000256" key="1">
    <source>
        <dbReference type="SAM" id="Coils"/>
    </source>
</evidence>
<reference evidence="3 4" key="1">
    <citation type="journal article" date="2014" name="BMC Genomics">
        <title>Genome sequencing of four Aureobasidium pullulans varieties: biotechnological potential, stress tolerance, and description of new species.</title>
        <authorList>
            <person name="Gostin Ar C."/>
            <person name="Ohm R.A."/>
            <person name="Kogej T."/>
            <person name="Sonjak S."/>
            <person name="Turk M."/>
            <person name="Zajc J."/>
            <person name="Zalar P."/>
            <person name="Grube M."/>
            <person name="Sun H."/>
            <person name="Han J."/>
            <person name="Sharma A."/>
            <person name="Chiniquy J."/>
            <person name="Ngan C.Y."/>
            <person name="Lipzen A."/>
            <person name="Barry K."/>
            <person name="Grigoriev I.V."/>
            <person name="Gunde-Cimerman N."/>
        </authorList>
    </citation>
    <scope>NUCLEOTIDE SEQUENCE [LARGE SCALE GENOMIC DNA]</scope>
    <source>
        <strain evidence="3 4">EXF-150</strain>
    </source>
</reference>
<dbReference type="HOGENOM" id="CLU_294913_0_0_1"/>
<dbReference type="Proteomes" id="UP000030706">
    <property type="component" value="Unassembled WGS sequence"/>
</dbReference>
<dbReference type="RefSeq" id="XP_029761344.1">
    <property type="nucleotide sequence ID" value="XM_029907012.1"/>
</dbReference>
<evidence type="ECO:0000256" key="2">
    <source>
        <dbReference type="SAM" id="MobiDB-lite"/>
    </source>
</evidence>
<feature type="compositionally biased region" description="Low complexity" evidence="2">
    <location>
        <begin position="640"/>
        <end position="651"/>
    </location>
</feature>
<dbReference type="GeneID" id="40749318"/>
<feature type="compositionally biased region" description="Basic and acidic residues" evidence="2">
    <location>
        <begin position="610"/>
        <end position="625"/>
    </location>
</feature>
<keyword evidence="1" id="KW-0175">Coiled coil</keyword>
<dbReference type="AlphaFoldDB" id="A0A074XT71"/>
<protein>
    <submittedName>
        <fullName evidence="3">Uncharacterized protein</fullName>
    </submittedName>
</protein>
<gene>
    <name evidence="3" type="ORF">M438DRAFT_355134</name>
</gene>
<dbReference type="EMBL" id="KL584981">
    <property type="protein sequence ID" value="KEQ85157.1"/>
    <property type="molecule type" value="Genomic_DNA"/>
</dbReference>
<feature type="region of interest" description="Disordered" evidence="2">
    <location>
        <begin position="605"/>
        <end position="664"/>
    </location>
</feature>
<keyword evidence="4" id="KW-1185">Reference proteome</keyword>
<sequence length="1027" mass="114480">MASATNQANRKKTEVTYYPEDESEQAQTTTGDGDGDGDSDVLRRKAAPTHHAPEVPPNRDPDSQPETAALQALNQAAILDPYRILPNKKSPNVEAFVRLVKDGLCERPHGFTYDPSRPRAKHVLDLGIYTNVSGRPRDFRIEEVSSYQVQRAEEDNEVTAFKVIVHDINESEGPSVQLYKLKPRAANPRRASSAAVPENCALDTSICRDEEAARQLGRIACRIMNRVPLPLPLSEWNAPTRGARALPHIVTFVEITSLMIWRHDIDLGLLHSDWIGEGESRDVYGSKIRSAAGTTTTLLQASIRFLCINTDLEKTRHTETVGVQLNAIRSDAILDDTALRIPDGFWFAEDALPLHGDGSRDFEAGWNIIRWSLYSRVGLCGTTEQLRDSFDETIGNYFDDLTLQRTSGSFNGGSFYLTAGPRSQHSYFSLEPSINVARILYANAESMISGEHMKTRTAASSALTCRFRTLERILAAHVQQQGLNALVAGKSLLNTILAMMEASDSIDRGEVSIEDVKQSHCSCRNASEKTHREHACMRCSLPFLCILLTLTRDNRLLCRACHTVESPTSPASRFPADTVIPDSQEEEDMMAIDIACTIPLPNDLHPSHSHSVESLHDKGVSDHSASKGKPLFPPDLNTTASGSAQGSSQSAPFDSTRPPTSTVDRQQLIQEATLARAVINPTELPEGDGEWAFLDPSQNSLDAWQAKKLGHSEAWPLALKRLEGDANISLDLPVVVFWPDAAFLNPREQPAGDGRWAYLTERDVKEAQVQYPYMTASELWTARFTGLAARHSRINIVWVKAALDTDSYDSLVELFTNRLDAGENRQTNTAMLEILESYLTKELPDEHTCVGKGHWDFLTDEDEALAEPNTAEQIWQQRLSSTGSDLVFLSRCNVVWIPDESENFESGIDPLEDKDLEISRLQERLAAFEGEQSRDVLVRQLRVELLEKDDRISGLIDAARAAQHLDTEMIDFSDDPQEQIRSLEGMVRDLRQENQRLQQQLDKDTVYEEEIRQAIKARDLAMGGYSN</sequence>
<feature type="region of interest" description="Disordered" evidence="2">
    <location>
        <begin position="1"/>
        <end position="65"/>
    </location>
</feature>
<proteinExistence type="predicted"/>
<organism evidence="3 4">
    <name type="scientific">Aureobasidium pullulans EXF-150</name>
    <dbReference type="NCBI Taxonomy" id="1043002"/>
    <lineage>
        <taxon>Eukaryota</taxon>
        <taxon>Fungi</taxon>
        <taxon>Dikarya</taxon>
        <taxon>Ascomycota</taxon>
        <taxon>Pezizomycotina</taxon>
        <taxon>Dothideomycetes</taxon>
        <taxon>Dothideomycetidae</taxon>
        <taxon>Dothideales</taxon>
        <taxon>Saccotheciaceae</taxon>
        <taxon>Aureobasidium</taxon>
    </lineage>
</organism>
<dbReference type="STRING" id="1043002.A0A074XT71"/>